<dbReference type="GO" id="GO:0006313">
    <property type="term" value="P:DNA transposition"/>
    <property type="evidence" value="ECO:0007669"/>
    <property type="project" value="InterPro"/>
</dbReference>
<name>A0A6C2UKB6_9BACT</name>
<feature type="domain" description="Transposase IS200-like" evidence="1">
    <location>
        <begin position="9"/>
        <end position="125"/>
    </location>
</feature>
<organism evidence="2 3">
    <name type="scientific">Pontiella sulfatireligans</name>
    <dbReference type="NCBI Taxonomy" id="2750658"/>
    <lineage>
        <taxon>Bacteria</taxon>
        <taxon>Pseudomonadati</taxon>
        <taxon>Kiritimatiellota</taxon>
        <taxon>Kiritimatiellia</taxon>
        <taxon>Kiritimatiellales</taxon>
        <taxon>Pontiellaceae</taxon>
        <taxon>Pontiella</taxon>
    </lineage>
</organism>
<reference evidence="2 3" key="1">
    <citation type="submission" date="2019-04" db="EMBL/GenBank/DDBJ databases">
        <authorList>
            <person name="Van Vliet M D."/>
        </authorList>
    </citation>
    <scope>NUCLEOTIDE SEQUENCE [LARGE SCALE GENOMIC DNA]</scope>
    <source>
        <strain evidence="2 3">F21</strain>
    </source>
</reference>
<dbReference type="GO" id="GO:0003677">
    <property type="term" value="F:DNA binding"/>
    <property type="evidence" value="ECO:0007669"/>
    <property type="project" value="InterPro"/>
</dbReference>
<dbReference type="PANTHER" id="PTHR34322">
    <property type="entry name" value="TRANSPOSASE, Y1_TNP DOMAIN-CONTAINING"/>
    <property type="match status" value="1"/>
</dbReference>
<dbReference type="GO" id="GO:0004803">
    <property type="term" value="F:transposase activity"/>
    <property type="evidence" value="ECO:0007669"/>
    <property type="project" value="InterPro"/>
</dbReference>
<dbReference type="SMART" id="SM01321">
    <property type="entry name" value="Y1_Tnp"/>
    <property type="match status" value="1"/>
</dbReference>
<dbReference type="InterPro" id="IPR002686">
    <property type="entry name" value="Transposase_17"/>
</dbReference>
<evidence type="ECO:0000313" key="2">
    <source>
        <dbReference type="EMBL" id="VGO20675.1"/>
    </source>
</evidence>
<dbReference type="RefSeq" id="WP_136062201.1">
    <property type="nucleotide sequence ID" value="NZ_CAAHFH010000002.1"/>
</dbReference>
<proteinExistence type="predicted"/>
<evidence type="ECO:0000259" key="1">
    <source>
        <dbReference type="SMART" id="SM01321"/>
    </source>
</evidence>
<dbReference type="Pfam" id="PF01797">
    <property type="entry name" value="Y1_Tnp"/>
    <property type="match status" value="1"/>
</dbReference>
<protein>
    <recommendedName>
        <fullName evidence="1">Transposase IS200-like domain-containing protein</fullName>
    </recommendedName>
</protein>
<sequence length="338" mass="39156">MARSVRIEYPGAVYHVMCRGDRKELIFRGDNDRRLFLDALGEVCERTGFRIHGYVLMPNHYHLLLETPEANLVAGMKWFQGTYTQRFNRRHDLCGHLFQGRYKAIPVDAGNEDYFRRVSDYIHLNPARGCLLASKNPKLKRFGWSSFPRFVGNDPLPEWLESDRVFAAHGLVGSGKEKRRIYSGIMEIRTSEILEGGVSEKLEEEWKELRRGWYLGGDLFRDELMERADLSVQGRKRESYRNEGMRRHDESEALRLLSQAITELQTSLSDLKGMKQSDPVKQAVAWWVKSRSVIGDEWLCNRLNMGARSNIHRAVARYRKESDAGVRAIKEKLTLCSD</sequence>
<accession>A0A6C2UKB6</accession>
<dbReference type="SUPFAM" id="SSF143422">
    <property type="entry name" value="Transposase IS200-like"/>
    <property type="match status" value="1"/>
</dbReference>
<dbReference type="Proteomes" id="UP000346198">
    <property type="component" value="Unassembled WGS sequence"/>
</dbReference>
<dbReference type="Gene3D" id="3.30.70.1290">
    <property type="entry name" value="Transposase IS200-like"/>
    <property type="match status" value="1"/>
</dbReference>
<dbReference type="PANTHER" id="PTHR34322:SF2">
    <property type="entry name" value="TRANSPOSASE IS200-LIKE DOMAIN-CONTAINING PROTEIN"/>
    <property type="match status" value="1"/>
</dbReference>
<gene>
    <name evidence="2" type="ORF">SCARR_02741</name>
</gene>
<evidence type="ECO:0000313" key="3">
    <source>
        <dbReference type="Proteomes" id="UP000346198"/>
    </source>
</evidence>
<dbReference type="InterPro" id="IPR036515">
    <property type="entry name" value="Transposase_17_sf"/>
</dbReference>
<dbReference type="EMBL" id="CAAHFH010000002">
    <property type="protein sequence ID" value="VGO20675.1"/>
    <property type="molecule type" value="Genomic_DNA"/>
</dbReference>
<dbReference type="AlphaFoldDB" id="A0A6C2UKB6"/>
<keyword evidence="3" id="KW-1185">Reference proteome</keyword>